<keyword evidence="2" id="KW-0805">Transcription regulation</keyword>
<gene>
    <name evidence="7" type="ORF">B1813_01700</name>
</gene>
<dbReference type="InterPro" id="IPR005158">
    <property type="entry name" value="BTAD"/>
</dbReference>
<dbReference type="PANTHER" id="PTHR35807">
    <property type="entry name" value="TRANSCRIPTIONAL REGULATOR REDD-RELATED"/>
    <property type="match status" value="1"/>
</dbReference>
<evidence type="ECO:0000256" key="1">
    <source>
        <dbReference type="ARBA" id="ARBA00005820"/>
    </source>
</evidence>
<dbReference type="Gene3D" id="1.25.40.10">
    <property type="entry name" value="Tetratricopeptide repeat domain"/>
    <property type="match status" value="2"/>
</dbReference>
<dbReference type="InterPro" id="IPR011990">
    <property type="entry name" value="TPR-like_helical_dom_sf"/>
</dbReference>
<dbReference type="SUPFAM" id="SSF52540">
    <property type="entry name" value="P-loop containing nucleoside triphosphate hydrolases"/>
    <property type="match status" value="1"/>
</dbReference>
<evidence type="ECO:0000256" key="2">
    <source>
        <dbReference type="ARBA" id="ARBA00023015"/>
    </source>
</evidence>
<comment type="similarity">
    <text evidence="1">Belongs to the AfsR/DnrI/RedD regulatory family.</text>
</comment>
<comment type="caution">
    <text evidence="7">The sequence shown here is derived from an EMBL/GenBank/DDBJ whole genome shotgun (WGS) entry which is preliminary data.</text>
</comment>
<dbReference type="GO" id="GO:0006355">
    <property type="term" value="P:regulation of DNA-templated transcription"/>
    <property type="evidence" value="ECO:0007669"/>
    <property type="project" value="InterPro"/>
</dbReference>
<dbReference type="SUPFAM" id="SSF48452">
    <property type="entry name" value="TPR-like"/>
    <property type="match status" value="3"/>
</dbReference>
<dbReference type="PANTHER" id="PTHR35807:SF1">
    <property type="entry name" value="TRANSCRIPTIONAL REGULATOR REDD"/>
    <property type="match status" value="1"/>
</dbReference>
<dbReference type="Gene3D" id="1.10.10.10">
    <property type="entry name" value="Winged helix-like DNA-binding domain superfamily/Winged helix DNA-binding domain"/>
    <property type="match status" value="2"/>
</dbReference>
<dbReference type="InterPro" id="IPR016032">
    <property type="entry name" value="Sig_transdc_resp-reg_C-effctor"/>
</dbReference>
<dbReference type="InterPro" id="IPR027417">
    <property type="entry name" value="P-loop_NTPase"/>
</dbReference>
<feature type="DNA-binding region" description="OmpR/PhoB-type" evidence="5">
    <location>
        <begin position="1"/>
        <end position="90"/>
    </location>
</feature>
<proteinExistence type="inferred from homology"/>
<evidence type="ECO:0000313" key="8">
    <source>
        <dbReference type="Proteomes" id="UP000192591"/>
    </source>
</evidence>
<dbReference type="SMART" id="SM00862">
    <property type="entry name" value="Trans_reg_C"/>
    <property type="match status" value="1"/>
</dbReference>
<dbReference type="Proteomes" id="UP000192591">
    <property type="component" value="Unassembled WGS sequence"/>
</dbReference>
<dbReference type="Gene3D" id="3.40.50.300">
    <property type="entry name" value="P-loop containing nucleotide triphosphate hydrolases"/>
    <property type="match status" value="1"/>
</dbReference>
<dbReference type="Pfam" id="PF00931">
    <property type="entry name" value="NB-ARC"/>
    <property type="match status" value="1"/>
</dbReference>
<sequence length="933" mass="102580">MWEIRVLGPVEVRREGIAVPVNARMLRAVLASLAIRANEVVSHHTIRQDLWGPEPPASARPTVRNYVRRLRSVLGSDVIDTAPSGYRISTPPHRVDMVDFEDRIRRGTARGVDPEERHRLLADALRLWRGGPLADLDGLPVTEHVGLRLHERYLLAVEAQAAAALVLGEHEPLLPQLRELVAHHPTREGLVAQFMQVLHRSGRRGEALETYLWVRRRLVDELGMEPGAELRRVHRHILDDAQAPAEPEQAATVTAPSHAGARAQLPMDIAEFTGRVRELSQLLELADLDGARSSTAARVVAITGMPGSGKTRLAVHLAHRLVERGQYPDIQLWSDLRGFDRSAPPTRAGDALNNLLRLLGVPGARIPVEEEARAALFRSTLAGKRALLLLDNVADEEQIRPLLPADPSCLVIVTSRRSLSGLDGLRSVPLDVMPEAEAVDLLRRIAGASRVPDDTPAVRRVARLCGFLPIALALAARRLRDRPVWTVNDLVHRLDSTDRRLTRLSVGDRDLRTVFDVSYRALAPEHQRLFRLLGLHPGEEITPQAAAALANVPVADADDALESLVDEQLLQQPTAQRYRFHDLVRVYAREVATADESPADRATALDRLYAAHLHTAVAARELLASHHGVPFPLARPDGVPGAATFATRDEALTWCETELGTLSALARHAAAHGPHPVAWQLPAVLLMFYYLRSHWTDWITTHEIGLESARTLGDLRGQALLLRGLGVAKSDLRRFTESVECHRRAQEAFEACGDLAGSAWNLNNLGVVQVDRGQLTDAAANFRAALDLFRRVGDTYGEGICLNNAGDTERRRGRPEQAETLLHEALTVLARIGAEDGHRFTYASLGDLHRDRDDHSGALHCYRRAAEAARAAGDQRTAARADHSIGDCLHALGDPQGAREHWRTALTTFDTLGDPQAAALRARVPSDPSFVAD</sequence>
<dbReference type="CDD" id="cd15831">
    <property type="entry name" value="BTAD"/>
    <property type="match status" value="1"/>
</dbReference>
<dbReference type="GO" id="GO:0003677">
    <property type="term" value="F:DNA binding"/>
    <property type="evidence" value="ECO:0007669"/>
    <property type="project" value="UniProtKB-UniRule"/>
</dbReference>
<evidence type="ECO:0000259" key="6">
    <source>
        <dbReference type="PROSITE" id="PS51755"/>
    </source>
</evidence>
<dbReference type="GO" id="GO:0000160">
    <property type="term" value="P:phosphorelay signal transduction system"/>
    <property type="evidence" value="ECO:0007669"/>
    <property type="project" value="InterPro"/>
</dbReference>
<reference evidence="7 8" key="1">
    <citation type="submission" date="2017-02" db="EMBL/GenBank/DDBJ databases">
        <title>Draft genome of Saccharomonospora sp. 154.</title>
        <authorList>
            <person name="Alonso-Carmona G.S."/>
            <person name="De La Haba R."/>
            <person name="Vera-Gargallo B."/>
            <person name="Sandoval-Trujillo A.H."/>
            <person name="Ramirez-Duran N."/>
            <person name="Ventosa A."/>
        </authorList>
    </citation>
    <scope>NUCLEOTIDE SEQUENCE [LARGE SCALE GENOMIC DNA]</scope>
    <source>
        <strain evidence="7 8">LRS4.154</strain>
    </source>
</reference>
<evidence type="ECO:0000256" key="5">
    <source>
        <dbReference type="PROSITE-ProRule" id="PRU01091"/>
    </source>
</evidence>
<dbReference type="Pfam" id="PF00486">
    <property type="entry name" value="Trans_reg_C"/>
    <property type="match status" value="1"/>
</dbReference>
<dbReference type="EMBL" id="MWIH01000002">
    <property type="protein sequence ID" value="OQO94821.1"/>
    <property type="molecule type" value="Genomic_DNA"/>
</dbReference>
<evidence type="ECO:0000256" key="3">
    <source>
        <dbReference type="ARBA" id="ARBA00023125"/>
    </source>
</evidence>
<dbReference type="InterPro" id="IPR001867">
    <property type="entry name" value="OmpR/PhoB-type_DNA-bd"/>
</dbReference>
<dbReference type="STRING" id="1962155.B1813_01700"/>
<feature type="domain" description="OmpR/PhoB-type" evidence="6">
    <location>
        <begin position="1"/>
        <end position="90"/>
    </location>
</feature>
<dbReference type="PRINTS" id="PR00364">
    <property type="entry name" value="DISEASERSIST"/>
</dbReference>
<name>A0A1V9ACL2_SACPI</name>
<dbReference type="GO" id="GO:0043531">
    <property type="term" value="F:ADP binding"/>
    <property type="evidence" value="ECO:0007669"/>
    <property type="project" value="InterPro"/>
</dbReference>
<organism evidence="7 8">
    <name type="scientific">Saccharomonospora piscinae</name>
    <dbReference type="NCBI Taxonomy" id="687388"/>
    <lineage>
        <taxon>Bacteria</taxon>
        <taxon>Bacillati</taxon>
        <taxon>Actinomycetota</taxon>
        <taxon>Actinomycetes</taxon>
        <taxon>Pseudonocardiales</taxon>
        <taxon>Pseudonocardiaceae</taxon>
        <taxon>Saccharomonospora</taxon>
    </lineage>
</organism>
<accession>A0A1V9ACL2</accession>
<keyword evidence="8" id="KW-1185">Reference proteome</keyword>
<dbReference type="InterPro" id="IPR002182">
    <property type="entry name" value="NB-ARC"/>
</dbReference>
<dbReference type="InterPro" id="IPR019734">
    <property type="entry name" value="TPR_rpt"/>
</dbReference>
<dbReference type="PROSITE" id="PS51755">
    <property type="entry name" value="OMPR_PHOB"/>
    <property type="match status" value="1"/>
</dbReference>
<dbReference type="SMART" id="SM00028">
    <property type="entry name" value="TPR"/>
    <property type="match status" value="5"/>
</dbReference>
<dbReference type="AlphaFoldDB" id="A0A1V9ACL2"/>
<keyword evidence="4" id="KW-0804">Transcription</keyword>
<protein>
    <recommendedName>
        <fullName evidence="6">OmpR/PhoB-type domain-containing protein</fullName>
    </recommendedName>
</protein>
<dbReference type="RefSeq" id="WP_081190250.1">
    <property type="nucleotide sequence ID" value="NZ_MWIH01000002.1"/>
</dbReference>
<keyword evidence="3 5" id="KW-0238">DNA-binding</keyword>
<dbReference type="InterPro" id="IPR051677">
    <property type="entry name" value="AfsR-DnrI-RedD_regulator"/>
</dbReference>
<dbReference type="SUPFAM" id="SSF46894">
    <property type="entry name" value="C-terminal effector domain of the bipartite response regulators"/>
    <property type="match status" value="1"/>
</dbReference>
<dbReference type="Pfam" id="PF03704">
    <property type="entry name" value="BTAD"/>
    <property type="match status" value="1"/>
</dbReference>
<dbReference type="SMART" id="SM01043">
    <property type="entry name" value="BTAD"/>
    <property type="match status" value="1"/>
</dbReference>
<dbReference type="Pfam" id="PF13424">
    <property type="entry name" value="TPR_12"/>
    <property type="match status" value="2"/>
</dbReference>
<dbReference type="InterPro" id="IPR036388">
    <property type="entry name" value="WH-like_DNA-bd_sf"/>
</dbReference>
<evidence type="ECO:0000256" key="4">
    <source>
        <dbReference type="ARBA" id="ARBA00023163"/>
    </source>
</evidence>
<evidence type="ECO:0000313" key="7">
    <source>
        <dbReference type="EMBL" id="OQO94821.1"/>
    </source>
</evidence>